<organism evidence="1 2">
    <name type="scientific">Olleya aquimaris</name>
    <dbReference type="NCBI Taxonomy" id="639310"/>
    <lineage>
        <taxon>Bacteria</taxon>
        <taxon>Pseudomonadati</taxon>
        <taxon>Bacteroidota</taxon>
        <taxon>Flavobacteriia</taxon>
        <taxon>Flavobacteriales</taxon>
        <taxon>Flavobacteriaceae</taxon>
    </lineage>
</organism>
<evidence type="ECO:0000313" key="1">
    <source>
        <dbReference type="EMBL" id="RAJ17959.1"/>
    </source>
</evidence>
<name>A0A327RM24_9FLAO</name>
<dbReference type="EMBL" id="QLLO01000001">
    <property type="protein sequence ID" value="RAJ17959.1"/>
    <property type="molecule type" value="Genomic_DNA"/>
</dbReference>
<dbReference type="OrthoDB" id="1144266at2"/>
<accession>A0A327RM24</accession>
<reference evidence="1 2" key="1">
    <citation type="submission" date="2018-06" db="EMBL/GenBank/DDBJ databases">
        <title>Genomic Encyclopedia of Archaeal and Bacterial Type Strains, Phase II (KMG-II): from individual species to whole genera.</title>
        <authorList>
            <person name="Goeker M."/>
        </authorList>
    </citation>
    <scope>NUCLEOTIDE SEQUENCE [LARGE SCALE GENOMIC DNA]</scope>
    <source>
        <strain evidence="1 2">DSM 24464</strain>
    </source>
</reference>
<dbReference type="RefSeq" id="WP_111658595.1">
    <property type="nucleotide sequence ID" value="NZ_QLLO01000001.1"/>
</dbReference>
<dbReference type="Proteomes" id="UP000248703">
    <property type="component" value="Unassembled WGS sequence"/>
</dbReference>
<keyword evidence="2" id="KW-1185">Reference proteome</keyword>
<comment type="caution">
    <text evidence="1">The sequence shown here is derived from an EMBL/GenBank/DDBJ whole genome shotgun (WGS) entry which is preliminary data.</text>
</comment>
<gene>
    <name evidence="1" type="ORF">LY08_00229</name>
</gene>
<dbReference type="AlphaFoldDB" id="A0A327RM24"/>
<evidence type="ECO:0000313" key="2">
    <source>
        <dbReference type="Proteomes" id="UP000248703"/>
    </source>
</evidence>
<proteinExistence type="predicted"/>
<sequence length="210" mass="24621">MRIKTLTNQFVNYHYVLDRDYTLIQDRFLRNTTIALDFLVKSSALTITFKEEDHTHQVDVIDVLVADTDNNITIIPAQKNAYSPKYNTILFYDTHGVVFRKNHKKSWFKRNKGYNSPVSLLSHELIHCYNELYDTQDYLQRKQDQTSKGQKIDADGRDLSFPNAEEVFVIKMTNQVAARLGEDRRSNYGRSYYPTQSVLTTKRLKIKLNL</sequence>
<protein>
    <submittedName>
        <fullName evidence="1">Uncharacterized protein</fullName>
    </submittedName>
</protein>